<dbReference type="EMBL" id="JARVLH010000002">
    <property type="protein sequence ID" value="MEX5284774.1"/>
    <property type="molecule type" value="Genomic_DNA"/>
</dbReference>
<dbReference type="NCBIfam" id="TIGR00099">
    <property type="entry name" value="Cof-subfamily"/>
    <property type="match status" value="1"/>
</dbReference>
<comment type="caution">
    <text evidence="1">The sequence shown here is derived from an EMBL/GenBank/DDBJ whole genome shotgun (WGS) entry which is preliminary data.</text>
</comment>
<proteinExistence type="predicted"/>
<dbReference type="EC" id="3.1.3.-" evidence="1"/>
<protein>
    <submittedName>
        <fullName evidence="1">Cof-type HAD-IIB family hydrolase</fullName>
        <ecNumber evidence="1">3.1.3.-</ecNumber>
    </submittedName>
</protein>
<dbReference type="SFLD" id="SFLDS00003">
    <property type="entry name" value="Haloacid_Dehalogenase"/>
    <property type="match status" value="1"/>
</dbReference>
<evidence type="ECO:0000313" key="2">
    <source>
        <dbReference type="Proteomes" id="UP001559623"/>
    </source>
</evidence>
<keyword evidence="2" id="KW-1185">Reference proteome</keyword>
<sequence length="265" mass="28868">MAIRLIVMDLDGTLLTSEKNVSDYSKQVLGRAMKKGVAVTVATGRMLISANYFGREIGANAPLICCNGALVQALEEKEPLFERTFPPETTLELLELAHEHGWYVQWYIREKIYAEDYRPEYFAAYRTVKGFSLQEVGHNFSAYAEGVAQVVMRDLEAGIGAISALVRERFAGRVEVQQNMGYTLDLTPAGVTKAVGVEAVMRRLGISPEEVMACGDSDNDLAMLSLAGTSVVTANGQEEAKALASYLALSCDEDGVAKAIEELVL</sequence>
<dbReference type="InterPro" id="IPR023214">
    <property type="entry name" value="HAD_sf"/>
</dbReference>
<dbReference type="SUPFAM" id="SSF56784">
    <property type="entry name" value="HAD-like"/>
    <property type="match status" value="1"/>
</dbReference>
<dbReference type="Gene3D" id="3.30.1240.10">
    <property type="match status" value="1"/>
</dbReference>
<dbReference type="RefSeq" id="WP_368846498.1">
    <property type="nucleotide sequence ID" value="NZ_CP194411.1"/>
</dbReference>
<dbReference type="PANTHER" id="PTHR10000:SF8">
    <property type="entry name" value="HAD SUPERFAMILY HYDROLASE-LIKE, TYPE 3"/>
    <property type="match status" value="1"/>
</dbReference>
<dbReference type="InterPro" id="IPR036412">
    <property type="entry name" value="HAD-like_sf"/>
</dbReference>
<evidence type="ECO:0000313" key="1">
    <source>
        <dbReference type="EMBL" id="MEX5284774.1"/>
    </source>
</evidence>
<accession>A0ABV3X3N5</accession>
<dbReference type="InterPro" id="IPR000150">
    <property type="entry name" value="Cof"/>
</dbReference>
<gene>
    <name evidence="1" type="ORF">QCO44_03835</name>
</gene>
<dbReference type="NCBIfam" id="TIGR01484">
    <property type="entry name" value="HAD-SF-IIB"/>
    <property type="match status" value="1"/>
</dbReference>
<dbReference type="CDD" id="cd07516">
    <property type="entry name" value="HAD_Pase"/>
    <property type="match status" value="1"/>
</dbReference>
<dbReference type="PANTHER" id="PTHR10000">
    <property type="entry name" value="PHOSPHOSERINE PHOSPHATASE"/>
    <property type="match status" value="1"/>
</dbReference>
<organism evidence="1 2">
    <name type="scientific">Selenomonas sputigena</name>
    <dbReference type="NCBI Taxonomy" id="69823"/>
    <lineage>
        <taxon>Bacteria</taxon>
        <taxon>Bacillati</taxon>
        <taxon>Bacillota</taxon>
        <taxon>Negativicutes</taxon>
        <taxon>Selenomonadales</taxon>
        <taxon>Selenomonadaceae</taxon>
        <taxon>Selenomonas</taxon>
    </lineage>
</organism>
<dbReference type="GO" id="GO:0016787">
    <property type="term" value="F:hydrolase activity"/>
    <property type="evidence" value="ECO:0007669"/>
    <property type="project" value="UniProtKB-KW"/>
</dbReference>
<dbReference type="InterPro" id="IPR006379">
    <property type="entry name" value="HAD-SF_hydro_IIB"/>
</dbReference>
<name>A0ABV3X3N5_9FIRM</name>
<dbReference type="Proteomes" id="UP001559623">
    <property type="component" value="Unassembled WGS sequence"/>
</dbReference>
<dbReference type="Gene3D" id="3.40.50.1000">
    <property type="entry name" value="HAD superfamily/HAD-like"/>
    <property type="match status" value="1"/>
</dbReference>
<keyword evidence="1" id="KW-0378">Hydrolase</keyword>
<dbReference type="Pfam" id="PF08282">
    <property type="entry name" value="Hydrolase_3"/>
    <property type="match status" value="1"/>
</dbReference>
<dbReference type="PROSITE" id="PS01228">
    <property type="entry name" value="COF_1"/>
    <property type="match status" value="1"/>
</dbReference>
<dbReference type="SFLD" id="SFLDG01140">
    <property type="entry name" value="C2.B:_Phosphomannomutase_and_P"/>
    <property type="match status" value="1"/>
</dbReference>
<reference evidence="1 2" key="1">
    <citation type="submission" date="2023-04" db="EMBL/GenBank/DDBJ databases">
        <title>Genome Sequence of Selenomonas sputigena ATCC 33150.</title>
        <authorList>
            <person name="Miller D.P."/>
            <person name="Anvari S."/>
            <person name="Polson S.W."/>
            <person name="Macdonald M."/>
            <person name="Mcdowell J.V."/>
        </authorList>
    </citation>
    <scope>NUCLEOTIDE SEQUENCE [LARGE SCALE GENOMIC DNA]</scope>
    <source>
        <strain evidence="1 2">ATCC 33150</strain>
    </source>
</reference>